<dbReference type="Proteomes" id="UP000019462">
    <property type="component" value="Unassembled WGS sequence"/>
</dbReference>
<sequence length="182" mass="19793">MLRSSLLLFCSFRSVHRRVHQSSIWHLLTIFLLHPRIQPGQTSSPSPFIPSSIPHSTPSHRIAPHFTALCALLHRSAPHHRRLSTIICAGAVRHPFRGLSSYSSATPASRLLLRIASPRSSLQAVAAPLPDHTVDASIDSGPHRLARAPCQVATQVAASDSSQGPAKQSHRALCWSLAHHPP</sequence>
<organism evidence="1 2">
    <name type="scientific">Moesziomyces aphidis</name>
    <name type="common">Pseudozyma aphidis</name>
    <dbReference type="NCBI Taxonomy" id="84754"/>
    <lineage>
        <taxon>Eukaryota</taxon>
        <taxon>Fungi</taxon>
        <taxon>Dikarya</taxon>
        <taxon>Basidiomycota</taxon>
        <taxon>Ustilaginomycotina</taxon>
        <taxon>Ustilaginomycetes</taxon>
        <taxon>Ustilaginales</taxon>
        <taxon>Ustilaginaceae</taxon>
        <taxon>Moesziomyces</taxon>
    </lineage>
</organism>
<evidence type="ECO:0000313" key="1">
    <source>
        <dbReference type="EMBL" id="ETS62207.1"/>
    </source>
</evidence>
<name>W3VN52_MOEAP</name>
<proteinExistence type="predicted"/>
<reference evidence="1 2" key="1">
    <citation type="journal article" date="2014" name="Genome Announc.">
        <title>Genome sequence of the basidiomycetous fungus Pseudozyma aphidis DSM70725, an efficient producer of biosurfactant mannosylerythritol lipids.</title>
        <authorList>
            <person name="Lorenz S."/>
            <person name="Guenther M."/>
            <person name="Grumaz C."/>
            <person name="Rupp S."/>
            <person name="Zibek S."/>
            <person name="Sohn K."/>
        </authorList>
    </citation>
    <scope>NUCLEOTIDE SEQUENCE [LARGE SCALE GENOMIC DNA]</scope>
    <source>
        <strain evidence="2">ATCC 32657 / CBS 517.83 / DSM 70725 / JCM 10318 / NBRC 10182 / NRRL Y-7954 / St-0401</strain>
    </source>
</reference>
<dbReference type="AlphaFoldDB" id="W3VN52"/>
<dbReference type="HOGENOM" id="CLU_1482611_0_0_1"/>
<gene>
    <name evidence="1" type="ORF">PaG_03781</name>
</gene>
<evidence type="ECO:0000313" key="2">
    <source>
        <dbReference type="Proteomes" id="UP000019462"/>
    </source>
</evidence>
<accession>W3VN52</accession>
<dbReference type="EMBL" id="AWNI01000012">
    <property type="protein sequence ID" value="ETS62207.1"/>
    <property type="molecule type" value="Genomic_DNA"/>
</dbReference>
<comment type="caution">
    <text evidence="1">The sequence shown here is derived from an EMBL/GenBank/DDBJ whole genome shotgun (WGS) entry which is preliminary data.</text>
</comment>
<keyword evidence="2" id="KW-1185">Reference proteome</keyword>
<protein>
    <submittedName>
        <fullName evidence="1">Uncharacterized protein</fullName>
    </submittedName>
</protein>